<accession>A0ABY8HW88</accession>
<reference evidence="1" key="1">
    <citation type="submission" date="2022-11" db="EMBL/GenBank/DDBJ databases">
        <title>Comparative genomic analysis of Mycoplasma feriruminatoris and the Mycoplasma mycoides cluster.</title>
        <authorList>
            <person name="Baby V."/>
            <person name="Ambroset C."/>
            <person name="Gaurivaud P."/>
            <person name="Boury C."/>
            <person name="Guichoux E."/>
            <person name="Lartigue C."/>
            <person name="Tardy F."/>
            <person name="Sirand-Pugnet P."/>
        </authorList>
    </citation>
    <scope>NUCLEOTIDE SEQUENCE [LARGE SCALE GENOMIC DNA]</scope>
    <source>
        <strain evidence="1">L15181</strain>
    </source>
</reference>
<gene>
    <name evidence="1" type="ORF">MFERI15181_00794</name>
</gene>
<protein>
    <submittedName>
        <fullName evidence="1">Integrative conjugal element protein</fullName>
    </submittedName>
</protein>
<proteinExistence type="predicted"/>
<name>A0ABY8HW88_9MOLU</name>
<dbReference type="Proteomes" id="UP001214039">
    <property type="component" value="Chromosome"/>
</dbReference>
<keyword evidence="2" id="KW-1185">Reference proteome</keyword>
<sequence>MNFSSLKEKEMIVIKFEFAKKGIKKKPNLETGHIHDSEFYIFGKYLDYITREKAVYIQEEWKDKKKIKEEWEKEKDWMKFLKEKVKFNWKQNKTEEEIERKTGLYRLFEEQAIDINVKKEKQIVSKISEQQHIWELIINPGQIGIDNLSIDKNEWNKILNQHLKELLKRNNIDPNKITGHWVIHSNKKYPHIHLSFWEKYPDINDNYRKKGAFKKETLEKFGQMIENSLISQDEYGEFKKIKTNIWANRKEIKEMFSNSFKKIYVIDNIKTVKDFYRNKNNRNYASIKNNPIGSKAIWDLFKYVVNNNQEIKEKYDEYKNTVSEIKENSYNLKIEELKEHFLESESVEFEQQLGNIIVKGCLNYDEQKIYLGYGTNGDNLNWLMKKWKFEFEQILFERKMKALKNFNQNIRLKQ</sequence>
<evidence type="ECO:0000313" key="1">
    <source>
        <dbReference type="EMBL" id="WFQ93873.1"/>
    </source>
</evidence>
<evidence type="ECO:0000313" key="2">
    <source>
        <dbReference type="Proteomes" id="UP001214039"/>
    </source>
</evidence>
<organism evidence="1 2">
    <name type="scientific">Mycoplasma feriruminatoris</name>
    <dbReference type="NCBI Taxonomy" id="1179777"/>
    <lineage>
        <taxon>Bacteria</taxon>
        <taxon>Bacillati</taxon>
        <taxon>Mycoplasmatota</taxon>
        <taxon>Mollicutes</taxon>
        <taxon>Mycoplasmataceae</taxon>
        <taxon>Mycoplasma</taxon>
    </lineage>
</organism>
<dbReference type="EMBL" id="CP113498">
    <property type="protein sequence ID" value="WFQ93873.1"/>
    <property type="molecule type" value="Genomic_DNA"/>
</dbReference>